<dbReference type="EMBL" id="AP014957">
    <property type="protein sequence ID" value="BAS72691.1"/>
    <property type="molecule type" value="Genomic_DNA"/>
</dbReference>
<organism evidence="2 3">
    <name type="scientific">Oryza sativa subsp. japonica</name>
    <name type="common">Rice</name>
    <dbReference type="NCBI Taxonomy" id="39947"/>
    <lineage>
        <taxon>Eukaryota</taxon>
        <taxon>Viridiplantae</taxon>
        <taxon>Streptophyta</taxon>
        <taxon>Embryophyta</taxon>
        <taxon>Tracheophyta</taxon>
        <taxon>Spermatophyta</taxon>
        <taxon>Magnoliopsida</taxon>
        <taxon>Liliopsida</taxon>
        <taxon>Poales</taxon>
        <taxon>Poaceae</taxon>
        <taxon>BOP clade</taxon>
        <taxon>Oryzoideae</taxon>
        <taxon>Oryzeae</taxon>
        <taxon>Oryzinae</taxon>
        <taxon>Oryza</taxon>
        <taxon>Oryza sativa</taxon>
    </lineage>
</organism>
<dbReference type="PaxDb" id="39947-A0A0P0V475"/>
<feature type="compositionally biased region" description="Gly residues" evidence="1">
    <location>
        <begin position="49"/>
        <end position="76"/>
    </location>
</feature>
<sequence length="235" mass="22910">MERKNQRPVHGGGGQGSFAARANFHPGHGEGGFQGARGRFGRNRFGARNFGGGRQGQGGRGWNGNGGQPNAGSHGGGDGWFGQEKFRNTEGGFGLQARPIFGHNPGLRFGQSPTFSFGLQPVPLPFGQFPPVPAGGGDASLLAAGSGLAQFGGAAAQFGGGMIAGGVAQGSTAAQHGAGLTGAGAQTSSNSGGNGSVLAGIAPFGDNVHLPGGVAGDRHLTAVGESGASAGVVAV</sequence>
<dbReference type="AlphaFoldDB" id="A0A0P0V475"/>
<gene>
    <name evidence="2" type="ordered locus">Os01g0557700</name>
    <name evidence="2" type="ORF">OSNPB_010557700</name>
</gene>
<name>A0A0P0V475_ORYSJ</name>
<reference evidence="2 3" key="3">
    <citation type="journal article" date="2013" name="Rice">
        <title>Improvement of the Oryza sativa Nipponbare reference genome using next generation sequence and optical map data.</title>
        <authorList>
            <person name="Kawahara Y."/>
            <person name="de la Bastide M."/>
            <person name="Hamilton J.P."/>
            <person name="Kanamori H."/>
            <person name="McCombie W.R."/>
            <person name="Ouyang S."/>
            <person name="Schwartz D.C."/>
            <person name="Tanaka T."/>
            <person name="Wu J."/>
            <person name="Zhou S."/>
            <person name="Childs K.L."/>
            <person name="Davidson R.M."/>
            <person name="Lin H."/>
            <person name="Quesada-Ocampo L."/>
            <person name="Vaillancourt B."/>
            <person name="Sakai H."/>
            <person name="Lee S.S."/>
            <person name="Kim J."/>
            <person name="Numa H."/>
            <person name="Itoh T."/>
            <person name="Buell C.R."/>
            <person name="Matsumoto T."/>
        </authorList>
    </citation>
    <scope>NUCLEOTIDE SEQUENCE [LARGE SCALE GENOMIC DNA]</scope>
    <source>
        <strain evidence="3">cv. Nipponbare</strain>
    </source>
</reference>
<reference evidence="2 3" key="2">
    <citation type="journal article" date="2013" name="Plant Cell Physiol.">
        <title>Rice Annotation Project Database (RAP-DB): an integrative and interactive database for rice genomics.</title>
        <authorList>
            <person name="Sakai H."/>
            <person name="Lee S.S."/>
            <person name="Tanaka T."/>
            <person name="Numa H."/>
            <person name="Kim J."/>
            <person name="Kawahara Y."/>
            <person name="Wakimoto H."/>
            <person name="Yang C.C."/>
            <person name="Iwamoto M."/>
            <person name="Abe T."/>
            <person name="Yamada Y."/>
            <person name="Muto A."/>
            <person name="Inokuchi H."/>
            <person name="Ikemura T."/>
            <person name="Matsumoto T."/>
            <person name="Sasaki T."/>
            <person name="Itoh T."/>
        </authorList>
    </citation>
    <scope>NUCLEOTIDE SEQUENCE [LARGE SCALE GENOMIC DNA]</scope>
    <source>
        <strain evidence="3">cv. Nipponbare</strain>
    </source>
</reference>
<keyword evidence="3" id="KW-1185">Reference proteome</keyword>
<evidence type="ECO:0000256" key="1">
    <source>
        <dbReference type="SAM" id="MobiDB-lite"/>
    </source>
</evidence>
<accession>A0A0P0V475</accession>
<feature type="region of interest" description="Disordered" evidence="1">
    <location>
        <begin position="1"/>
        <end position="76"/>
    </location>
</feature>
<evidence type="ECO:0000313" key="2">
    <source>
        <dbReference type="EMBL" id="BAS72691.1"/>
    </source>
</evidence>
<reference evidence="3" key="1">
    <citation type="journal article" date="2005" name="Nature">
        <title>The map-based sequence of the rice genome.</title>
        <authorList>
            <consortium name="International rice genome sequencing project (IRGSP)"/>
            <person name="Matsumoto T."/>
            <person name="Wu J."/>
            <person name="Kanamori H."/>
            <person name="Katayose Y."/>
            <person name="Fujisawa M."/>
            <person name="Namiki N."/>
            <person name="Mizuno H."/>
            <person name="Yamamoto K."/>
            <person name="Antonio B.A."/>
            <person name="Baba T."/>
            <person name="Sakata K."/>
            <person name="Nagamura Y."/>
            <person name="Aoki H."/>
            <person name="Arikawa K."/>
            <person name="Arita K."/>
            <person name="Bito T."/>
            <person name="Chiden Y."/>
            <person name="Fujitsuka N."/>
            <person name="Fukunaka R."/>
            <person name="Hamada M."/>
            <person name="Harada C."/>
            <person name="Hayashi A."/>
            <person name="Hijishita S."/>
            <person name="Honda M."/>
            <person name="Hosokawa S."/>
            <person name="Ichikawa Y."/>
            <person name="Idonuma A."/>
            <person name="Iijima M."/>
            <person name="Ikeda M."/>
            <person name="Ikeno M."/>
            <person name="Ito K."/>
            <person name="Ito S."/>
            <person name="Ito T."/>
            <person name="Ito Y."/>
            <person name="Ito Y."/>
            <person name="Iwabuchi A."/>
            <person name="Kamiya K."/>
            <person name="Karasawa W."/>
            <person name="Kurita K."/>
            <person name="Katagiri S."/>
            <person name="Kikuta A."/>
            <person name="Kobayashi H."/>
            <person name="Kobayashi N."/>
            <person name="Machita K."/>
            <person name="Maehara T."/>
            <person name="Masukawa M."/>
            <person name="Mizubayashi T."/>
            <person name="Mukai Y."/>
            <person name="Nagasaki H."/>
            <person name="Nagata Y."/>
            <person name="Naito S."/>
            <person name="Nakashima M."/>
            <person name="Nakama Y."/>
            <person name="Nakamichi Y."/>
            <person name="Nakamura M."/>
            <person name="Meguro A."/>
            <person name="Negishi M."/>
            <person name="Ohta I."/>
            <person name="Ohta T."/>
            <person name="Okamoto M."/>
            <person name="Ono N."/>
            <person name="Saji S."/>
            <person name="Sakaguchi M."/>
            <person name="Sakai K."/>
            <person name="Shibata M."/>
            <person name="Shimokawa T."/>
            <person name="Song J."/>
            <person name="Takazaki Y."/>
            <person name="Terasawa K."/>
            <person name="Tsugane M."/>
            <person name="Tsuji K."/>
            <person name="Ueda S."/>
            <person name="Waki K."/>
            <person name="Yamagata H."/>
            <person name="Yamamoto M."/>
            <person name="Yamamoto S."/>
            <person name="Yamane H."/>
            <person name="Yoshiki S."/>
            <person name="Yoshihara R."/>
            <person name="Yukawa K."/>
            <person name="Zhong H."/>
            <person name="Yano M."/>
            <person name="Yuan Q."/>
            <person name="Ouyang S."/>
            <person name="Liu J."/>
            <person name="Jones K.M."/>
            <person name="Gansberger K."/>
            <person name="Moffat K."/>
            <person name="Hill J."/>
            <person name="Bera J."/>
            <person name="Fadrosh D."/>
            <person name="Jin S."/>
            <person name="Johri S."/>
            <person name="Kim M."/>
            <person name="Overton L."/>
            <person name="Reardon M."/>
            <person name="Tsitrin T."/>
            <person name="Vuong H."/>
            <person name="Weaver B."/>
            <person name="Ciecko A."/>
            <person name="Tallon L."/>
            <person name="Jackson J."/>
            <person name="Pai G."/>
            <person name="Aken S.V."/>
            <person name="Utterback T."/>
            <person name="Reidmuller S."/>
            <person name="Feldblyum T."/>
            <person name="Hsiao J."/>
            <person name="Zismann V."/>
            <person name="Iobst S."/>
            <person name="de Vazeille A.R."/>
            <person name="Buell C.R."/>
            <person name="Ying K."/>
            <person name="Li Y."/>
            <person name="Lu T."/>
            <person name="Huang Y."/>
            <person name="Zhao Q."/>
            <person name="Feng Q."/>
            <person name="Zhang L."/>
            <person name="Zhu J."/>
            <person name="Weng Q."/>
            <person name="Mu J."/>
            <person name="Lu Y."/>
            <person name="Fan D."/>
            <person name="Liu Y."/>
            <person name="Guan J."/>
            <person name="Zhang Y."/>
            <person name="Yu S."/>
            <person name="Liu X."/>
            <person name="Zhang Y."/>
            <person name="Hong G."/>
            <person name="Han B."/>
            <person name="Choisne N."/>
            <person name="Demange N."/>
            <person name="Orjeda G."/>
            <person name="Samain S."/>
            <person name="Cattolico L."/>
            <person name="Pelletier E."/>
            <person name="Couloux A."/>
            <person name="Segurens B."/>
            <person name="Wincker P."/>
            <person name="D'Hont A."/>
            <person name="Scarpelli C."/>
            <person name="Weissenbach J."/>
            <person name="Salanoubat M."/>
            <person name="Quetier F."/>
            <person name="Yu Y."/>
            <person name="Kim H.R."/>
            <person name="Rambo T."/>
            <person name="Currie J."/>
            <person name="Collura K."/>
            <person name="Luo M."/>
            <person name="Yang T."/>
            <person name="Ammiraju J.S.S."/>
            <person name="Engler F."/>
            <person name="Soderlund C."/>
            <person name="Wing R.A."/>
            <person name="Palmer L.E."/>
            <person name="de la Bastide M."/>
            <person name="Spiegel L."/>
            <person name="Nascimento L."/>
            <person name="Zutavern T."/>
            <person name="O'Shaughnessy A."/>
            <person name="Dike S."/>
            <person name="Dedhia N."/>
            <person name="Preston R."/>
            <person name="Balija V."/>
            <person name="McCombie W.R."/>
            <person name="Chow T."/>
            <person name="Chen H."/>
            <person name="Chung M."/>
            <person name="Chen C."/>
            <person name="Shaw J."/>
            <person name="Wu H."/>
            <person name="Hsiao K."/>
            <person name="Chao Y."/>
            <person name="Chu M."/>
            <person name="Cheng C."/>
            <person name="Hour A."/>
            <person name="Lee P."/>
            <person name="Lin S."/>
            <person name="Lin Y."/>
            <person name="Liou J."/>
            <person name="Liu S."/>
            <person name="Hsing Y."/>
            <person name="Raghuvanshi S."/>
            <person name="Mohanty A."/>
            <person name="Bharti A.K."/>
            <person name="Gaur A."/>
            <person name="Gupta V."/>
            <person name="Kumar D."/>
            <person name="Ravi V."/>
            <person name="Vij S."/>
            <person name="Kapur A."/>
            <person name="Khurana P."/>
            <person name="Khurana P."/>
            <person name="Khurana J.P."/>
            <person name="Tyagi A.K."/>
            <person name="Gaikwad K."/>
            <person name="Singh A."/>
            <person name="Dalal V."/>
            <person name="Srivastava S."/>
            <person name="Dixit A."/>
            <person name="Pal A.K."/>
            <person name="Ghazi I.A."/>
            <person name="Yadav M."/>
            <person name="Pandit A."/>
            <person name="Bhargava A."/>
            <person name="Sureshbabu K."/>
            <person name="Batra K."/>
            <person name="Sharma T.R."/>
            <person name="Mohapatra T."/>
            <person name="Singh N.K."/>
            <person name="Messing J."/>
            <person name="Nelson A.B."/>
            <person name="Fuks G."/>
            <person name="Kavchok S."/>
            <person name="Keizer G."/>
            <person name="Linton E."/>
            <person name="Llaca V."/>
            <person name="Song R."/>
            <person name="Tanyolac B."/>
            <person name="Young S."/>
            <person name="Ho-Il K."/>
            <person name="Hahn J.H."/>
            <person name="Sangsakoo G."/>
            <person name="Vanavichit A."/>
            <person name="de Mattos Luiz.A.T."/>
            <person name="Zimmer P.D."/>
            <person name="Malone G."/>
            <person name="Dellagostin O."/>
            <person name="de Oliveira A.C."/>
            <person name="Bevan M."/>
            <person name="Bancroft I."/>
            <person name="Minx P."/>
            <person name="Cordum H."/>
            <person name="Wilson R."/>
            <person name="Cheng Z."/>
            <person name="Jin W."/>
            <person name="Jiang J."/>
            <person name="Leong S.A."/>
            <person name="Iwama H."/>
            <person name="Gojobori T."/>
            <person name="Itoh T."/>
            <person name="Niimura Y."/>
            <person name="Fujii Y."/>
            <person name="Habara T."/>
            <person name="Sakai H."/>
            <person name="Sato Y."/>
            <person name="Wilson G."/>
            <person name="Kumar K."/>
            <person name="McCouch S."/>
            <person name="Juretic N."/>
            <person name="Hoen D."/>
            <person name="Wright S."/>
            <person name="Bruskiewich R."/>
            <person name="Bureau T."/>
            <person name="Miyao A."/>
            <person name="Hirochika H."/>
            <person name="Nishikawa T."/>
            <person name="Kadowaki K."/>
            <person name="Sugiura M."/>
            <person name="Burr B."/>
            <person name="Sasaki T."/>
        </authorList>
    </citation>
    <scope>NUCLEOTIDE SEQUENCE [LARGE SCALE GENOMIC DNA]</scope>
    <source>
        <strain evidence="3">cv. Nipponbare</strain>
    </source>
</reference>
<proteinExistence type="predicted"/>
<dbReference type="InParanoid" id="A0A0P0V475"/>
<protein>
    <submittedName>
        <fullName evidence="2">Os01g0557700 protein</fullName>
    </submittedName>
</protein>
<evidence type="ECO:0000313" key="3">
    <source>
        <dbReference type="Proteomes" id="UP000059680"/>
    </source>
</evidence>
<dbReference type="Proteomes" id="UP000059680">
    <property type="component" value="Chromosome 1"/>
</dbReference>